<feature type="signal peptide" evidence="1">
    <location>
        <begin position="1"/>
        <end position="22"/>
    </location>
</feature>
<evidence type="ECO:0000259" key="2">
    <source>
        <dbReference type="Pfam" id="PF04015"/>
    </source>
</evidence>
<protein>
    <recommendedName>
        <fullName evidence="2">DUF362 domain-containing protein</fullName>
    </recommendedName>
</protein>
<gene>
    <name evidence="3" type="ORF">MAMT_00591</name>
</gene>
<dbReference type="AlphaFoldDB" id="A0A5E6MIK5"/>
<feature type="chain" id="PRO_5022777638" description="DUF362 domain-containing protein" evidence="1">
    <location>
        <begin position="23"/>
        <end position="371"/>
    </location>
</feature>
<evidence type="ECO:0000313" key="3">
    <source>
        <dbReference type="EMBL" id="VVM05331.1"/>
    </source>
</evidence>
<dbReference type="OrthoDB" id="180541at2"/>
<evidence type="ECO:0000313" key="4">
    <source>
        <dbReference type="Proteomes" id="UP000334923"/>
    </source>
</evidence>
<feature type="domain" description="DUF362" evidence="2">
    <location>
        <begin position="224"/>
        <end position="326"/>
    </location>
</feature>
<accession>A0A5E6MIK5</accession>
<evidence type="ECO:0000256" key="1">
    <source>
        <dbReference type="SAM" id="SignalP"/>
    </source>
</evidence>
<dbReference type="Pfam" id="PF04015">
    <property type="entry name" value="DUF362"/>
    <property type="match status" value="1"/>
</dbReference>
<dbReference type="EMBL" id="CABFVA020000021">
    <property type="protein sequence ID" value="VVM05331.1"/>
    <property type="molecule type" value="Genomic_DNA"/>
</dbReference>
<name>A0A5E6MIK5_9BACT</name>
<keyword evidence="1" id="KW-0732">Signal</keyword>
<reference evidence="3 4" key="1">
    <citation type="submission" date="2019-09" db="EMBL/GenBank/DDBJ databases">
        <authorList>
            <person name="Cremers G."/>
        </authorList>
    </citation>
    <scope>NUCLEOTIDE SEQUENCE [LARGE SCALE GENOMIC DNA]</scope>
    <source>
        <strain evidence="3">4A</strain>
    </source>
</reference>
<dbReference type="InterPro" id="IPR007160">
    <property type="entry name" value="DUF362"/>
</dbReference>
<dbReference type="Proteomes" id="UP000334923">
    <property type="component" value="Unassembled WGS sequence"/>
</dbReference>
<proteinExistence type="predicted"/>
<sequence length="371" mass="40313">MGQLFRLLPLLLLFAAPPEAPAAGSPVVIVERPGVVHNFTVDAASVRTMFRDALLEYTKQTSVKSAWTKGIGITPRDVVGIKISASGGPVMSSRKSLVAAIAESLAEAGVPAYQIVVWDKLEDDLREAEYFPRPEGAPYHVRSVIPETGFDEHVFYVNEVLGRLIWGDLAFQGIKPGRGQGQRAQKRGEKQSVAQMYGQGVSAGSLENQVSNKSYYARLLTQICTKIINVPVCTDNSGVGFNGSLASLAFGMVDNTRRFEGEGGNWGDPAIAEILDRPFVRSKVVLHVMDALIAQYAGGPDFSPEYTYPLGAIYLSRDPVAIDSLLASRVDRWRIGAHIPSFQPMIHYIETAVEYGLGTADPKNLLLIPLP</sequence>
<organism evidence="3 4">
    <name type="scientific">Methylacidimicrobium tartarophylax</name>
    <dbReference type="NCBI Taxonomy" id="1041768"/>
    <lineage>
        <taxon>Bacteria</taxon>
        <taxon>Pseudomonadati</taxon>
        <taxon>Verrucomicrobiota</taxon>
        <taxon>Methylacidimicrobium</taxon>
    </lineage>
</organism>
<keyword evidence="4" id="KW-1185">Reference proteome</keyword>